<evidence type="ECO:0000313" key="2">
    <source>
        <dbReference type="Proteomes" id="UP000320762"/>
    </source>
</evidence>
<dbReference type="Proteomes" id="UP000320762">
    <property type="component" value="Unassembled WGS sequence"/>
</dbReference>
<dbReference type="SUPFAM" id="SSF56219">
    <property type="entry name" value="DNase I-like"/>
    <property type="match status" value="1"/>
</dbReference>
<dbReference type="AlphaFoldDB" id="A0A550C7V6"/>
<name>A0A550C7V6_9AGAR</name>
<gene>
    <name evidence="1" type="ORF">BD626DRAFT_571261</name>
</gene>
<protein>
    <recommendedName>
        <fullName evidence="3">Endonuclease/exonuclease/phosphatase domain-containing protein</fullName>
    </recommendedName>
</protein>
<dbReference type="OrthoDB" id="3051112at2759"/>
<comment type="caution">
    <text evidence="1">The sequence shown here is derived from an EMBL/GenBank/DDBJ whole genome shotgun (WGS) entry which is preliminary data.</text>
</comment>
<accession>A0A550C7V6</accession>
<organism evidence="1 2">
    <name type="scientific">Schizophyllum amplum</name>
    <dbReference type="NCBI Taxonomy" id="97359"/>
    <lineage>
        <taxon>Eukaryota</taxon>
        <taxon>Fungi</taxon>
        <taxon>Dikarya</taxon>
        <taxon>Basidiomycota</taxon>
        <taxon>Agaricomycotina</taxon>
        <taxon>Agaricomycetes</taxon>
        <taxon>Agaricomycetidae</taxon>
        <taxon>Agaricales</taxon>
        <taxon>Schizophyllaceae</taxon>
        <taxon>Schizophyllum</taxon>
    </lineage>
</organism>
<dbReference type="InterPro" id="IPR036691">
    <property type="entry name" value="Endo/exonu/phosph_ase_sf"/>
</dbReference>
<dbReference type="EMBL" id="VDMD01000019">
    <property type="protein sequence ID" value="TRM60882.1"/>
    <property type="molecule type" value="Genomic_DNA"/>
</dbReference>
<evidence type="ECO:0000313" key="1">
    <source>
        <dbReference type="EMBL" id="TRM60882.1"/>
    </source>
</evidence>
<reference evidence="1 2" key="1">
    <citation type="journal article" date="2019" name="New Phytol.">
        <title>Comparative genomics reveals unique wood-decay strategies and fruiting body development in the Schizophyllaceae.</title>
        <authorList>
            <person name="Almasi E."/>
            <person name="Sahu N."/>
            <person name="Krizsan K."/>
            <person name="Balint B."/>
            <person name="Kovacs G.M."/>
            <person name="Kiss B."/>
            <person name="Cseklye J."/>
            <person name="Drula E."/>
            <person name="Henrissat B."/>
            <person name="Nagy I."/>
            <person name="Chovatia M."/>
            <person name="Adam C."/>
            <person name="LaButti K."/>
            <person name="Lipzen A."/>
            <person name="Riley R."/>
            <person name="Grigoriev I.V."/>
            <person name="Nagy L.G."/>
        </authorList>
    </citation>
    <scope>NUCLEOTIDE SEQUENCE [LARGE SCALE GENOMIC DNA]</scope>
    <source>
        <strain evidence="1 2">NL-1724</strain>
    </source>
</reference>
<sequence length="621" mass="66620">MVQEDTIAAMQAAIATSNTRVQAMADEVMGLRREVVGFGKSPAGLTAAAIDSLVREAVDRMPLDDASRFRELWVEVFKHAETLVAIGPRTPADLRAFVVNVGRESTTDHLTRAELDAAVAASIAGGSADTLQSHILAQSTTSSTWGMSAPTAVTPAVLPSFPQPCAPPAAPARSISDVNQVSRDAVIKAGLPAGVILSNRTLRVPRTSIVELSIRLREKAHADTFVNAYRFPDPELDGLCARYGSSQGSGNGVAGGTNMPLFTTEQKMAAAAANAPRSGAHDNVGGGNGSRSLLDAACSRSLHCSAVPHEPSRWITVQCWNIAGQFSAKYERQPVRDLLQQHDINIVQETWMCASHADAIRVKRGHQWGGLIAFLRTDIDYVVSSLSGPDLLVLDLGSHWLVSAYIPPSGSNWFTWTDPIMLVGDLNARTWSLQSGHPPTTLSRNATDDVVSTRGRALLRLYTELELYVLNGTPYENISPGAATSFQQIESRSTIDYLAVSAIALADASVRNLVMHPALEHSDHVRLCFALRTAAPHAPRPSQRDFGVAIRDTRKDLMQAAGPLDNALRDLLASVRTVEEAVDALYGPVYNDGPAVSVYIAVRMFGHLARVAVFWGSGSSV</sequence>
<dbReference type="STRING" id="97359.A0A550C7V6"/>
<dbReference type="Gene3D" id="3.60.10.10">
    <property type="entry name" value="Endonuclease/exonuclease/phosphatase"/>
    <property type="match status" value="1"/>
</dbReference>
<evidence type="ECO:0008006" key="3">
    <source>
        <dbReference type="Google" id="ProtNLM"/>
    </source>
</evidence>
<keyword evidence="2" id="KW-1185">Reference proteome</keyword>
<proteinExistence type="predicted"/>